<evidence type="ECO:0000313" key="4">
    <source>
        <dbReference type="Proteomes" id="UP000198583"/>
    </source>
</evidence>
<name>A0A1I6FGM9_9PSEU</name>
<dbReference type="Proteomes" id="UP000198583">
    <property type="component" value="Unassembled WGS sequence"/>
</dbReference>
<gene>
    <name evidence="3" type="ORF">SAMN04488564_11723</name>
</gene>
<dbReference type="AlphaFoldDB" id="A0A1I6FGM9"/>
<accession>A0A1I6FGM9</accession>
<reference evidence="4" key="1">
    <citation type="submission" date="2016-10" db="EMBL/GenBank/DDBJ databases">
        <authorList>
            <person name="Varghese N."/>
            <person name="Submissions S."/>
        </authorList>
    </citation>
    <scope>NUCLEOTIDE SEQUENCE [LARGE SCALE GENOMIC DNA]</scope>
    <source>
        <strain evidence="4">DSM 44232</strain>
    </source>
</reference>
<sequence>MPPGQVSVWVPVVVAVLGIVGIISGQLINAWREDRRWKRELEREDLRWRREREREQERNEIERAREELRQAHDARIEWRSQRFEVYRNFVTSVDELVYLLPPEGDQDLPYDIMTCFKDPNFSSELSVRLSAVREAAVAIELLAGGRLVSTADNLVSECGAVRYSLYIPPRPPPRKDSDEGEEKVDWGRMAARFLPALKRLKAVRAQFISEVKRELALVTPEDAKGKS</sequence>
<keyword evidence="1" id="KW-0175">Coiled coil</keyword>
<dbReference type="EMBL" id="FOYL01000017">
    <property type="protein sequence ID" value="SFR29099.1"/>
    <property type="molecule type" value="Genomic_DNA"/>
</dbReference>
<keyword evidence="2" id="KW-0812">Transmembrane</keyword>
<proteinExistence type="predicted"/>
<feature type="coiled-coil region" evidence="1">
    <location>
        <begin position="38"/>
        <end position="81"/>
    </location>
</feature>
<feature type="transmembrane region" description="Helical" evidence="2">
    <location>
        <begin position="6"/>
        <end position="31"/>
    </location>
</feature>
<keyword evidence="2" id="KW-0472">Membrane</keyword>
<evidence type="ECO:0000256" key="2">
    <source>
        <dbReference type="SAM" id="Phobius"/>
    </source>
</evidence>
<keyword evidence="2" id="KW-1133">Transmembrane helix</keyword>
<evidence type="ECO:0000313" key="3">
    <source>
        <dbReference type="EMBL" id="SFR29099.1"/>
    </source>
</evidence>
<evidence type="ECO:0000256" key="1">
    <source>
        <dbReference type="SAM" id="Coils"/>
    </source>
</evidence>
<dbReference type="STRING" id="84724.SAMN04488564_11723"/>
<keyword evidence="4" id="KW-1185">Reference proteome</keyword>
<protein>
    <submittedName>
        <fullName evidence="3">Uncharacterized protein</fullName>
    </submittedName>
</protein>
<organism evidence="3 4">
    <name type="scientific">Lentzea waywayandensis</name>
    <dbReference type="NCBI Taxonomy" id="84724"/>
    <lineage>
        <taxon>Bacteria</taxon>
        <taxon>Bacillati</taxon>
        <taxon>Actinomycetota</taxon>
        <taxon>Actinomycetes</taxon>
        <taxon>Pseudonocardiales</taxon>
        <taxon>Pseudonocardiaceae</taxon>
        <taxon>Lentzea</taxon>
    </lineage>
</organism>